<dbReference type="PANTHER" id="PTHR42715:SF3">
    <property type="entry name" value="BETA-GLUCOSIDASE B-RELATED"/>
    <property type="match status" value="1"/>
</dbReference>
<dbReference type="GO" id="GO:0008422">
    <property type="term" value="F:beta-glucosidase activity"/>
    <property type="evidence" value="ECO:0007669"/>
    <property type="project" value="UniProtKB-EC"/>
</dbReference>
<accession>A0A423X4G2</accession>
<protein>
    <recommendedName>
        <fullName evidence="3">beta-glucosidase</fullName>
        <ecNumber evidence="3">3.2.1.21</ecNumber>
    </recommendedName>
</protein>
<comment type="catalytic activity">
    <reaction evidence="1">
        <text>Hydrolysis of terminal, non-reducing beta-D-glucosyl residues with release of beta-D-glucose.</text>
        <dbReference type="EC" id="3.2.1.21"/>
    </reaction>
</comment>
<dbReference type="EC" id="3.2.1.21" evidence="3"/>
<evidence type="ECO:0000256" key="3">
    <source>
        <dbReference type="ARBA" id="ARBA00012744"/>
    </source>
</evidence>
<keyword evidence="4" id="KW-0378">Hydrolase</keyword>
<dbReference type="EMBL" id="LKEB01000027">
    <property type="protein sequence ID" value="ROW10806.1"/>
    <property type="molecule type" value="Genomic_DNA"/>
</dbReference>
<dbReference type="InterPro" id="IPR050288">
    <property type="entry name" value="Cellulose_deg_GH3"/>
</dbReference>
<dbReference type="InterPro" id="IPR013783">
    <property type="entry name" value="Ig-like_fold"/>
</dbReference>
<comment type="caution">
    <text evidence="7">The sequence shown here is derived from an EMBL/GenBank/DDBJ whole genome shotgun (WGS) entry which is preliminary data.</text>
</comment>
<dbReference type="STRING" id="1230097.A0A423X4G2"/>
<dbReference type="GO" id="GO:0009251">
    <property type="term" value="P:glucan catabolic process"/>
    <property type="evidence" value="ECO:0007669"/>
    <property type="project" value="TreeGrafter"/>
</dbReference>
<dbReference type="Gene3D" id="2.60.40.10">
    <property type="entry name" value="Immunoglobulins"/>
    <property type="match status" value="1"/>
</dbReference>
<dbReference type="Pfam" id="PF14310">
    <property type="entry name" value="Fn3-like"/>
    <property type="match status" value="1"/>
</dbReference>
<keyword evidence="5" id="KW-0326">Glycosidase</keyword>
<dbReference type="OrthoDB" id="5239855at2759"/>
<evidence type="ECO:0000259" key="6">
    <source>
        <dbReference type="SMART" id="SM01217"/>
    </source>
</evidence>
<dbReference type="InParanoid" id="A0A423X4G2"/>
<evidence type="ECO:0000313" key="7">
    <source>
        <dbReference type="EMBL" id="ROW10806.1"/>
    </source>
</evidence>
<organism evidence="7 8">
    <name type="scientific">Cytospora leucostoma</name>
    <dbReference type="NCBI Taxonomy" id="1230097"/>
    <lineage>
        <taxon>Eukaryota</taxon>
        <taxon>Fungi</taxon>
        <taxon>Dikarya</taxon>
        <taxon>Ascomycota</taxon>
        <taxon>Pezizomycotina</taxon>
        <taxon>Sordariomycetes</taxon>
        <taxon>Sordariomycetidae</taxon>
        <taxon>Diaporthales</taxon>
        <taxon>Cytosporaceae</taxon>
        <taxon>Cytospora</taxon>
    </lineage>
</organism>
<evidence type="ECO:0000256" key="2">
    <source>
        <dbReference type="ARBA" id="ARBA00005336"/>
    </source>
</evidence>
<name>A0A423X4G2_9PEZI</name>
<proteinExistence type="inferred from homology"/>
<evidence type="ECO:0000256" key="4">
    <source>
        <dbReference type="ARBA" id="ARBA00022801"/>
    </source>
</evidence>
<dbReference type="SMART" id="SM01217">
    <property type="entry name" value="Fn3_like"/>
    <property type="match status" value="1"/>
</dbReference>
<gene>
    <name evidence="7" type="ORF">VPNG_05393</name>
</gene>
<evidence type="ECO:0000256" key="1">
    <source>
        <dbReference type="ARBA" id="ARBA00000448"/>
    </source>
</evidence>
<evidence type="ECO:0000313" key="8">
    <source>
        <dbReference type="Proteomes" id="UP000285146"/>
    </source>
</evidence>
<dbReference type="Proteomes" id="UP000285146">
    <property type="component" value="Unassembled WGS sequence"/>
</dbReference>
<keyword evidence="8" id="KW-1185">Reference proteome</keyword>
<dbReference type="AlphaFoldDB" id="A0A423X4G2"/>
<dbReference type="InterPro" id="IPR026891">
    <property type="entry name" value="Fn3-like"/>
</dbReference>
<sequence>MTESEPIEMFIAVSNIGGVDEPEKELIAFDKVFLQAGETKHPRIDIDKHAAGHYDTSLKAWIAEEGRFHVPIRASSVDIRQMVSFELKDPLTWIFR</sequence>
<evidence type="ECO:0000256" key="5">
    <source>
        <dbReference type="ARBA" id="ARBA00023295"/>
    </source>
</evidence>
<feature type="domain" description="Fibronectin type III-like" evidence="6">
    <location>
        <begin position="5"/>
        <end position="76"/>
    </location>
</feature>
<reference evidence="7 8" key="1">
    <citation type="submission" date="2015-09" db="EMBL/GenBank/DDBJ databases">
        <title>Host preference determinants of Valsa canker pathogens revealed by comparative genomics.</title>
        <authorList>
            <person name="Yin Z."/>
            <person name="Huang L."/>
        </authorList>
    </citation>
    <scope>NUCLEOTIDE SEQUENCE [LARGE SCALE GENOMIC DNA]</scope>
    <source>
        <strain evidence="7 8">SXYLt</strain>
    </source>
</reference>
<dbReference type="PANTHER" id="PTHR42715">
    <property type="entry name" value="BETA-GLUCOSIDASE"/>
    <property type="match status" value="1"/>
</dbReference>
<comment type="similarity">
    <text evidence="2">Belongs to the glycosyl hydrolase 3 family.</text>
</comment>